<feature type="binding site" evidence="4">
    <location>
        <position position="193"/>
    </location>
    <ligand>
        <name>substrate</name>
    </ligand>
</feature>
<dbReference type="EC" id="2.4.2.28" evidence="4"/>
<feature type="binding site" evidence="4">
    <location>
        <begin position="59"/>
        <end position="60"/>
    </location>
    <ligand>
        <name>phosphate</name>
        <dbReference type="ChEBI" id="CHEBI:43474"/>
    </ligand>
</feature>
<dbReference type="InterPro" id="IPR018099">
    <property type="entry name" value="Purine_phosphorylase-2_CS"/>
</dbReference>
<sequence length="296" mass="33109">MESNNLNNSKLGVLGGSGFYSIEDLTNVKEINVETPYGETSDSLRLGELNGIEVVFLARHGRNHTFTPSEVPYRANIWAMKSLGVKWIISASAVGSLKEEIRPLDIVLPDQFIDRTHDRPVTFFGDGAVAHVALADPFCSELIEILKKSTEPLLTEDRKLHVGGTYLCMEGPAFSTRAESNFYRSLDCSIIGMTNHSEARLCREAEIAYASLCMSTDYDCWHPDHDDVTVEMILNNLNSNAELAKKIIISAAKYIGKIRPKSIAHDALKYALITPKDKIPQKTLKKINIFTKKYWQ</sequence>
<feature type="domain" description="Nucleoside phosphorylase" evidence="5">
    <location>
        <begin position="10"/>
        <end position="250"/>
    </location>
</feature>
<dbReference type="UniPathway" id="UPA00904">
    <property type="reaction ID" value="UER00873"/>
</dbReference>
<name>A0A0A2AHK5_PROMR</name>
<dbReference type="PROSITE" id="PS01240">
    <property type="entry name" value="PNP_MTAP_2"/>
    <property type="match status" value="1"/>
</dbReference>
<feature type="binding site" evidence="4">
    <location>
        <begin position="217"/>
        <end position="219"/>
    </location>
    <ligand>
        <name>substrate</name>
    </ligand>
</feature>
<dbReference type="STRING" id="167548.EU98_1824"/>
<dbReference type="RefSeq" id="WP_241466406.1">
    <property type="nucleotide sequence ID" value="NZ_JNAO01000013.1"/>
</dbReference>
<feature type="binding site" evidence="4">
    <location>
        <begin position="92"/>
        <end position="93"/>
    </location>
    <ligand>
        <name>phosphate</name>
        <dbReference type="ChEBI" id="CHEBI:43474"/>
    </ligand>
</feature>
<gene>
    <name evidence="4" type="primary">mtnP</name>
    <name evidence="6" type="ORF">EU98_1824</name>
</gene>
<dbReference type="HAMAP" id="MF_01963">
    <property type="entry name" value="MTAP"/>
    <property type="match status" value="1"/>
</dbReference>
<evidence type="ECO:0000256" key="3">
    <source>
        <dbReference type="ARBA" id="ARBA00022726"/>
    </source>
</evidence>
<dbReference type="AlphaFoldDB" id="A0A0A2AHK5"/>
<dbReference type="GO" id="GO:0005829">
    <property type="term" value="C:cytosol"/>
    <property type="evidence" value="ECO:0007669"/>
    <property type="project" value="TreeGrafter"/>
</dbReference>
<reference evidence="7" key="1">
    <citation type="journal article" date="2014" name="Sci. Data">
        <title>Genomes of diverse isolates of the marine cyanobacterium Prochlorococcus.</title>
        <authorList>
            <person name="Biller S."/>
            <person name="Berube P."/>
            <person name="Thompson J."/>
            <person name="Kelly L."/>
            <person name="Roggensack S."/>
            <person name="Awad L."/>
            <person name="Roache-Johnson K."/>
            <person name="Ding H."/>
            <person name="Giovannoni S.J."/>
            <person name="Moore L.R."/>
            <person name="Chisholm S.W."/>
        </authorList>
    </citation>
    <scope>NUCLEOTIDE SEQUENCE [LARGE SCALE GENOMIC DNA]</scope>
    <source>
        <strain evidence="7">MIT 9314</strain>
    </source>
</reference>
<dbReference type="FunFam" id="3.40.50.1580:FF:000012">
    <property type="entry name" value="Probable 6-oxopurine nucleoside phosphorylase"/>
    <property type="match status" value="1"/>
</dbReference>
<accession>A0A0A2AHK5</accession>
<keyword evidence="1 4" id="KW-0328">Glycosyltransferase</keyword>
<dbReference type="InterPro" id="IPR035994">
    <property type="entry name" value="Nucleoside_phosphorylase_sf"/>
</dbReference>
<comment type="caution">
    <text evidence="6">The sequence shown here is derived from an EMBL/GenBank/DDBJ whole genome shotgun (WGS) entry which is preliminary data.</text>
</comment>
<dbReference type="EMBL" id="JNAO01000013">
    <property type="protein sequence ID" value="KGG00292.1"/>
    <property type="molecule type" value="Genomic_DNA"/>
</dbReference>
<dbReference type="Proteomes" id="UP000030533">
    <property type="component" value="Unassembled WGS sequence"/>
</dbReference>
<dbReference type="PANTHER" id="PTHR42679">
    <property type="entry name" value="S-METHYL-5'-THIOADENOSINE PHOSPHORYLASE"/>
    <property type="match status" value="1"/>
</dbReference>
<evidence type="ECO:0000256" key="2">
    <source>
        <dbReference type="ARBA" id="ARBA00022679"/>
    </source>
</evidence>
<dbReference type="SUPFAM" id="SSF53167">
    <property type="entry name" value="Purine and uridine phosphorylases"/>
    <property type="match status" value="1"/>
</dbReference>
<feature type="site" description="Important for substrate specificity" evidence="4">
    <location>
        <position position="175"/>
    </location>
</feature>
<dbReference type="CDD" id="cd09010">
    <property type="entry name" value="MTAP_SsMTAPII_like_MTIP"/>
    <property type="match status" value="1"/>
</dbReference>
<dbReference type="GO" id="GO:0017061">
    <property type="term" value="F:S-methyl-5-thioadenosine phosphorylase activity"/>
    <property type="evidence" value="ECO:0007669"/>
    <property type="project" value="UniProtKB-UniRule"/>
</dbReference>
<evidence type="ECO:0000313" key="7">
    <source>
        <dbReference type="Proteomes" id="UP000030533"/>
    </source>
</evidence>
<comment type="function">
    <text evidence="4">Catalyzes the reversible phosphorylation of S-methyl-5'-thioadenosine (MTA) to adenine and 5-methylthioribose-1-phosphate. Involved in the breakdown of MTA, a major by-product of polyamine biosynthesis. Responsible for the first step in the methionine salvage pathway after MTA has been generated from S-adenosylmethionine. Has broad substrate specificity with 6-aminopurine nucleosides as preferred substrates.</text>
</comment>
<evidence type="ECO:0000256" key="1">
    <source>
        <dbReference type="ARBA" id="ARBA00022676"/>
    </source>
</evidence>
<proteinExistence type="inferred from homology"/>
<comment type="pathway">
    <text evidence="4">Amino-acid biosynthesis; L-methionine biosynthesis via salvage pathway; S-methyl-5-thio-alpha-D-ribose 1-phosphate from S-methyl-5'-thioadenosine (phosphorylase route): step 1/1.</text>
</comment>
<dbReference type="Pfam" id="PF01048">
    <property type="entry name" value="PNP_UDP_1"/>
    <property type="match status" value="1"/>
</dbReference>
<keyword evidence="2 4" id="KW-0808">Transferase</keyword>
<dbReference type="InterPro" id="IPR000845">
    <property type="entry name" value="Nucleoside_phosphorylase_d"/>
</dbReference>
<comment type="similarity">
    <text evidence="4">Belongs to the PNP/MTAP phosphorylase family. MTAP subfamily.</text>
</comment>
<dbReference type="GO" id="GO:0019509">
    <property type="term" value="P:L-methionine salvage from methylthioadenosine"/>
    <property type="evidence" value="ECO:0007669"/>
    <property type="project" value="UniProtKB-UniRule"/>
</dbReference>
<comment type="subunit">
    <text evidence="4">Homohexamer. Dimer of a homotrimer.</text>
</comment>
<organism evidence="6 7">
    <name type="scientific">Prochlorococcus marinus str. MIT 9314</name>
    <dbReference type="NCBI Taxonomy" id="167548"/>
    <lineage>
        <taxon>Bacteria</taxon>
        <taxon>Bacillati</taxon>
        <taxon>Cyanobacteriota</taxon>
        <taxon>Cyanophyceae</taxon>
        <taxon>Synechococcales</taxon>
        <taxon>Prochlorococcaceae</taxon>
        <taxon>Prochlorococcus</taxon>
    </lineage>
</organism>
<dbReference type="Gene3D" id="3.40.50.1580">
    <property type="entry name" value="Nucleoside phosphorylase domain"/>
    <property type="match status" value="1"/>
</dbReference>
<evidence type="ECO:0000259" key="5">
    <source>
        <dbReference type="Pfam" id="PF01048"/>
    </source>
</evidence>
<evidence type="ECO:0000256" key="4">
    <source>
        <dbReference type="HAMAP-Rule" id="MF_01963"/>
    </source>
</evidence>
<dbReference type="PANTHER" id="PTHR42679:SF2">
    <property type="entry name" value="S-METHYL-5'-THIOADENOSINE PHOSPHORYLASE"/>
    <property type="match status" value="1"/>
</dbReference>
<feature type="site" description="Important for substrate specificity" evidence="4">
    <location>
        <position position="230"/>
    </location>
</feature>
<keyword evidence="3 4" id="KW-0660">Purine salvage</keyword>
<dbReference type="eggNOG" id="COG0005">
    <property type="taxonomic scope" value="Bacteria"/>
</dbReference>
<dbReference type="InterPro" id="IPR010044">
    <property type="entry name" value="MTAP"/>
</dbReference>
<dbReference type="NCBIfam" id="TIGR01694">
    <property type="entry name" value="MTAP"/>
    <property type="match status" value="1"/>
</dbReference>
<feature type="binding site" evidence="4">
    <location>
        <position position="17"/>
    </location>
    <ligand>
        <name>phosphate</name>
        <dbReference type="ChEBI" id="CHEBI:43474"/>
    </ligand>
</feature>
<dbReference type="GO" id="GO:0006166">
    <property type="term" value="P:purine ribonucleoside salvage"/>
    <property type="evidence" value="ECO:0007669"/>
    <property type="project" value="UniProtKB-KW"/>
</dbReference>
<feature type="binding site" evidence="4">
    <location>
        <position position="194"/>
    </location>
    <ligand>
        <name>phosphate</name>
        <dbReference type="ChEBI" id="CHEBI:43474"/>
    </ligand>
</feature>
<evidence type="ECO:0000313" key="6">
    <source>
        <dbReference type="EMBL" id="KGG00292.1"/>
    </source>
</evidence>
<comment type="catalytic activity">
    <reaction evidence="4">
        <text>S-methyl-5'-thioadenosine + phosphate = 5-(methylsulfanyl)-alpha-D-ribose 1-phosphate + adenine</text>
        <dbReference type="Rhea" id="RHEA:11852"/>
        <dbReference type="ChEBI" id="CHEBI:16708"/>
        <dbReference type="ChEBI" id="CHEBI:17509"/>
        <dbReference type="ChEBI" id="CHEBI:43474"/>
        <dbReference type="ChEBI" id="CHEBI:58533"/>
        <dbReference type="EC" id="2.4.2.28"/>
    </reaction>
</comment>
<protein>
    <recommendedName>
        <fullName evidence="4">S-methyl-5'-thioadenosine phosphorylase</fullName>
        <ecNumber evidence="4">2.4.2.28</ecNumber>
    </recommendedName>
    <alternativeName>
        <fullName evidence="4">5'-methylthioadenosine phosphorylase</fullName>
        <shortName evidence="4">MTA phosphorylase</shortName>
        <shortName evidence="4">MTAP</shortName>
    </alternativeName>
</protein>